<gene>
    <name evidence="1" type="ORF">SAMN06265218_103231</name>
</gene>
<dbReference type="SUPFAM" id="SSF46785">
    <property type="entry name" value="Winged helix' DNA-binding domain"/>
    <property type="match status" value="1"/>
</dbReference>
<dbReference type="InterPro" id="IPR036390">
    <property type="entry name" value="WH_DNA-bd_sf"/>
</dbReference>
<organism evidence="1 2">
    <name type="scientific">Fodinibius sediminis</name>
    <dbReference type="NCBI Taxonomy" id="1214077"/>
    <lineage>
        <taxon>Bacteria</taxon>
        <taxon>Pseudomonadati</taxon>
        <taxon>Balneolota</taxon>
        <taxon>Balneolia</taxon>
        <taxon>Balneolales</taxon>
        <taxon>Balneolaceae</taxon>
        <taxon>Fodinibius</taxon>
    </lineage>
</organism>
<protein>
    <submittedName>
        <fullName evidence="1">Transcriptional regulator, BadM/Rrf2 family</fullName>
    </submittedName>
</protein>
<dbReference type="Pfam" id="PF02082">
    <property type="entry name" value="Rrf2"/>
    <property type="match status" value="1"/>
</dbReference>
<dbReference type="AlphaFoldDB" id="A0A521BMS7"/>
<dbReference type="OrthoDB" id="9808360at2"/>
<dbReference type="PANTHER" id="PTHR33221:SF13">
    <property type="entry name" value="TRANSCRIPTIONAL REGULATOR-RELATED"/>
    <property type="match status" value="1"/>
</dbReference>
<dbReference type="PROSITE" id="PS51197">
    <property type="entry name" value="HTH_RRF2_2"/>
    <property type="match status" value="1"/>
</dbReference>
<dbReference type="Proteomes" id="UP000317593">
    <property type="component" value="Unassembled WGS sequence"/>
</dbReference>
<dbReference type="RefSeq" id="WP_142713454.1">
    <property type="nucleotide sequence ID" value="NZ_FXTH01000003.1"/>
</dbReference>
<dbReference type="EMBL" id="FXTH01000003">
    <property type="protein sequence ID" value="SMO48457.1"/>
    <property type="molecule type" value="Genomic_DNA"/>
</dbReference>
<keyword evidence="2" id="KW-1185">Reference proteome</keyword>
<accession>A0A521BMS7</accession>
<dbReference type="GO" id="GO:0003700">
    <property type="term" value="F:DNA-binding transcription factor activity"/>
    <property type="evidence" value="ECO:0007669"/>
    <property type="project" value="TreeGrafter"/>
</dbReference>
<name>A0A521BMS7_9BACT</name>
<proteinExistence type="predicted"/>
<sequence>MLLSKSCVYGLRATLLLASNQNGNYTSIKELSEKLDISFHFLTKILQQLTAVDLMESLKGPKGGVRLSKSGEEITLLDIVIAIDGEDLLTECALGLPGCGIEKPCPLHDMWASTRDEIREMLESTSLTQMANKGKKMNLRITADGKFTWE</sequence>
<dbReference type="PANTHER" id="PTHR33221">
    <property type="entry name" value="WINGED HELIX-TURN-HELIX TRANSCRIPTIONAL REGULATOR, RRF2 FAMILY"/>
    <property type="match status" value="1"/>
</dbReference>
<dbReference type="InterPro" id="IPR036388">
    <property type="entry name" value="WH-like_DNA-bd_sf"/>
</dbReference>
<dbReference type="InterPro" id="IPR000944">
    <property type="entry name" value="Tscrpt_reg_Rrf2"/>
</dbReference>
<reference evidence="1 2" key="1">
    <citation type="submission" date="2017-05" db="EMBL/GenBank/DDBJ databases">
        <authorList>
            <person name="Varghese N."/>
            <person name="Submissions S."/>
        </authorList>
    </citation>
    <scope>NUCLEOTIDE SEQUENCE [LARGE SCALE GENOMIC DNA]</scope>
    <source>
        <strain evidence="1 2">DSM 21194</strain>
    </source>
</reference>
<dbReference type="GO" id="GO:0005829">
    <property type="term" value="C:cytosol"/>
    <property type="evidence" value="ECO:0007669"/>
    <property type="project" value="TreeGrafter"/>
</dbReference>
<dbReference type="Gene3D" id="1.10.10.10">
    <property type="entry name" value="Winged helix-like DNA-binding domain superfamily/Winged helix DNA-binding domain"/>
    <property type="match status" value="1"/>
</dbReference>
<evidence type="ECO:0000313" key="1">
    <source>
        <dbReference type="EMBL" id="SMO48457.1"/>
    </source>
</evidence>
<evidence type="ECO:0000313" key="2">
    <source>
        <dbReference type="Proteomes" id="UP000317593"/>
    </source>
</evidence>
<dbReference type="NCBIfam" id="TIGR00738">
    <property type="entry name" value="rrf2_super"/>
    <property type="match status" value="1"/>
</dbReference>